<keyword evidence="3" id="KW-1185">Reference proteome</keyword>
<dbReference type="PANTHER" id="PTHR43245">
    <property type="entry name" value="BIFUNCTIONAL POLYMYXIN RESISTANCE PROTEIN ARNA"/>
    <property type="match status" value="1"/>
</dbReference>
<dbReference type="SUPFAM" id="SSF51735">
    <property type="entry name" value="NAD(P)-binding Rossmann-fold domains"/>
    <property type="match status" value="1"/>
</dbReference>
<evidence type="ECO:0000259" key="1">
    <source>
        <dbReference type="Pfam" id="PF01370"/>
    </source>
</evidence>
<gene>
    <name evidence="2" type="ORF">KDK95_14855</name>
</gene>
<sequence>MGETILVTGATGKVGERLVPRLLAWRAAGDEVRVLVRTADAAARFEALGARAVVGDVTDAADRKRALDGVTVVVNSAAAFRGLAQSPETMYVVNRDAAVALAREAAEAGVRRFVQISTNLAYGPGIGRPLREGDELRAVAGEAYSAYPHSKAEAEEQLRALSAEVGLDVVTLRLAFVYGEGDPHIEEILPRFAGQAAHSLLAMVHHADVAQAVRGAIAIRPLACLGGLSDQEGQADQPGQADRADQRGRGAYRAYNVAGDGASTVVELFELAGRSFDVEAAAGREVADPWFGIPDTTRAYRELGFRPIYPTARAAWRDGAL</sequence>
<dbReference type="InterPro" id="IPR001509">
    <property type="entry name" value="Epimerase_deHydtase"/>
</dbReference>
<dbReference type="InterPro" id="IPR036291">
    <property type="entry name" value="NAD(P)-bd_dom_sf"/>
</dbReference>
<dbReference type="AlphaFoldDB" id="A0A941IGN4"/>
<evidence type="ECO:0000313" key="2">
    <source>
        <dbReference type="EMBL" id="MBR7827595.1"/>
    </source>
</evidence>
<feature type="domain" description="NAD-dependent epimerase/dehydratase" evidence="1">
    <location>
        <begin position="5"/>
        <end position="199"/>
    </location>
</feature>
<organism evidence="2 3">
    <name type="scientific">Actinospica acidithermotolerans</name>
    <dbReference type="NCBI Taxonomy" id="2828514"/>
    <lineage>
        <taxon>Bacteria</taxon>
        <taxon>Bacillati</taxon>
        <taxon>Actinomycetota</taxon>
        <taxon>Actinomycetes</taxon>
        <taxon>Catenulisporales</taxon>
        <taxon>Actinospicaceae</taxon>
        <taxon>Actinospica</taxon>
    </lineage>
</organism>
<accession>A0A941IGN4</accession>
<dbReference type="Pfam" id="PF01370">
    <property type="entry name" value="Epimerase"/>
    <property type="match status" value="1"/>
</dbReference>
<comment type="caution">
    <text evidence="2">The sequence shown here is derived from an EMBL/GenBank/DDBJ whole genome shotgun (WGS) entry which is preliminary data.</text>
</comment>
<evidence type="ECO:0000313" key="3">
    <source>
        <dbReference type="Proteomes" id="UP000676325"/>
    </source>
</evidence>
<dbReference type="RefSeq" id="WP_212518737.1">
    <property type="nucleotide sequence ID" value="NZ_JAGSOH010000038.1"/>
</dbReference>
<reference evidence="2" key="1">
    <citation type="submission" date="2021-04" db="EMBL/GenBank/DDBJ databases">
        <title>Genome based classification of Actinospica acidithermotolerans sp. nov., an actinobacterium isolated from an Indonesian hot spring.</title>
        <authorList>
            <person name="Kusuma A.B."/>
            <person name="Putra K.E."/>
            <person name="Nafisah S."/>
            <person name="Loh J."/>
            <person name="Nouioui I."/>
            <person name="Goodfellow M."/>
        </authorList>
    </citation>
    <scope>NUCLEOTIDE SEQUENCE</scope>
    <source>
        <strain evidence="2">MGRD01-02</strain>
    </source>
</reference>
<name>A0A941IGN4_9ACTN</name>
<dbReference type="InterPro" id="IPR050177">
    <property type="entry name" value="Lipid_A_modif_metabolic_enz"/>
</dbReference>
<dbReference type="EMBL" id="JAGSOH010000038">
    <property type="protein sequence ID" value="MBR7827595.1"/>
    <property type="molecule type" value="Genomic_DNA"/>
</dbReference>
<proteinExistence type="predicted"/>
<dbReference type="Gene3D" id="3.40.50.720">
    <property type="entry name" value="NAD(P)-binding Rossmann-like Domain"/>
    <property type="match status" value="1"/>
</dbReference>
<protein>
    <submittedName>
        <fullName evidence="2">NAD(P)-dependent oxidoreductase</fullName>
    </submittedName>
</protein>
<dbReference type="Proteomes" id="UP000676325">
    <property type="component" value="Unassembled WGS sequence"/>
</dbReference>